<keyword evidence="4" id="KW-1185">Reference proteome</keyword>
<evidence type="ECO:0000313" key="4">
    <source>
        <dbReference type="Proteomes" id="UP001153321"/>
    </source>
</evidence>
<feature type="region of interest" description="Disordered" evidence="2">
    <location>
        <begin position="188"/>
        <end position="236"/>
    </location>
</feature>
<organism evidence="3 4">
    <name type="scientific">Spodoptera littoralis</name>
    <name type="common">Egyptian cotton leafworm</name>
    <dbReference type="NCBI Taxonomy" id="7109"/>
    <lineage>
        <taxon>Eukaryota</taxon>
        <taxon>Metazoa</taxon>
        <taxon>Ecdysozoa</taxon>
        <taxon>Arthropoda</taxon>
        <taxon>Hexapoda</taxon>
        <taxon>Insecta</taxon>
        <taxon>Pterygota</taxon>
        <taxon>Neoptera</taxon>
        <taxon>Endopterygota</taxon>
        <taxon>Lepidoptera</taxon>
        <taxon>Glossata</taxon>
        <taxon>Ditrysia</taxon>
        <taxon>Noctuoidea</taxon>
        <taxon>Noctuidae</taxon>
        <taxon>Amphipyrinae</taxon>
        <taxon>Spodoptera</taxon>
    </lineage>
</organism>
<dbReference type="EMBL" id="LR824547">
    <property type="protein sequence ID" value="CAH1637940.1"/>
    <property type="molecule type" value="Genomic_DNA"/>
</dbReference>
<proteinExistence type="predicted"/>
<accession>A0A9P0N1C8</accession>
<reference evidence="3" key="1">
    <citation type="submission" date="2022-02" db="EMBL/GenBank/DDBJ databases">
        <authorList>
            <person name="King R."/>
        </authorList>
    </citation>
    <scope>NUCLEOTIDE SEQUENCE</scope>
</reference>
<keyword evidence="1" id="KW-0175">Coiled coil</keyword>
<evidence type="ECO:0000256" key="2">
    <source>
        <dbReference type="SAM" id="MobiDB-lite"/>
    </source>
</evidence>
<evidence type="ECO:0000313" key="3">
    <source>
        <dbReference type="EMBL" id="CAH1637940.1"/>
    </source>
</evidence>
<feature type="region of interest" description="Disordered" evidence="2">
    <location>
        <begin position="52"/>
        <end position="107"/>
    </location>
</feature>
<name>A0A9P0N1C8_SPOLI</name>
<sequence>MDVIEQNLVMIFGEEDAEEYRQARRHHTLTTTSVACHASLQESDLFDLNRTKESTKSAAPSEAAGHTDGPAQWKEGPCVRVDVPSTRPSPGLPIVSRSHATAGLNQSRTREVTIANPIPEDKAVLAHTRHRTLHRVPWAVLAMADDRDEPELTVSSELLRYLSDRYRGKSLPPDVINLLNQLNQSGEALDSQAHASTSANANAPDQQPGTSKEKKPTSKQKDSKSPKKRKTLDPELLARRNTVFEAQSNYKKCRIDLNQYQVSRTANRRKERIRQKFEELKKDLKDYKDFAERKKIDLDEFILNLDKQINGTNGQDKQKINEEETDIDENEPQVHIVKHKDKVYNIIINTPK</sequence>
<evidence type="ECO:0000256" key="1">
    <source>
        <dbReference type="SAM" id="Coils"/>
    </source>
</evidence>
<dbReference type="AlphaFoldDB" id="A0A9P0N1C8"/>
<dbReference type="Proteomes" id="UP001153321">
    <property type="component" value="Chromosome 16"/>
</dbReference>
<feature type="coiled-coil region" evidence="1">
    <location>
        <begin position="263"/>
        <end position="294"/>
    </location>
</feature>
<feature type="compositionally biased region" description="Polar residues" evidence="2">
    <location>
        <begin position="193"/>
        <end position="209"/>
    </location>
</feature>
<feature type="compositionally biased region" description="Basic and acidic residues" evidence="2">
    <location>
        <begin position="211"/>
        <end position="236"/>
    </location>
</feature>
<protein>
    <submittedName>
        <fullName evidence="3">Uncharacterized protein</fullName>
    </submittedName>
</protein>
<gene>
    <name evidence="3" type="ORF">SPLIT_LOCUS3298</name>
</gene>